<dbReference type="AlphaFoldDB" id="U5EKZ1"/>
<evidence type="ECO:0000313" key="1">
    <source>
        <dbReference type="EMBL" id="JAB54841.1"/>
    </source>
</evidence>
<dbReference type="EMBL" id="GANO01005030">
    <property type="protein sequence ID" value="JAB54841.1"/>
    <property type="molecule type" value="mRNA"/>
</dbReference>
<organism evidence="1">
    <name type="scientific">Corethrella appendiculata</name>
    <dbReference type="NCBI Taxonomy" id="1370023"/>
    <lineage>
        <taxon>Eukaryota</taxon>
        <taxon>Metazoa</taxon>
        <taxon>Ecdysozoa</taxon>
        <taxon>Arthropoda</taxon>
        <taxon>Hexapoda</taxon>
        <taxon>Insecta</taxon>
        <taxon>Pterygota</taxon>
        <taxon>Neoptera</taxon>
        <taxon>Endopterygota</taxon>
        <taxon>Diptera</taxon>
        <taxon>Nematocera</taxon>
        <taxon>Culicoidea</taxon>
        <taxon>Chaoboridae</taxon>
        <taxon>Corethrella</taxon>
    </lineage>
</organism>
<reference evidence="1" key="1">
    <citation type="journal article" date="2014" name="Insect Biochem. Mol. Biol.">
        <title>An insight into the sialome of the frog biting fly, Corethrella appendiculata.</title>
        <authorList>
            <person name="Ribeiro J.M.C."/>
            <person name="Chagas A.C."/>
            <person name="Pham V.M."/>
            <person name="Lounibos L.P."/>
            <person name="Calvo E."/>
        </authorList>
    </citation>
    <scope>NUCLEOTIDE SEQUENCE</scope>
    <source>
        <tissue evidence="1">Salivary glands</tissue>
    </source>
</reference>
<feature type="non-terminal residue" evidence="1">
    <location>
        <position position="1"/>
    </location>
</feature>
<name>U5EKZ1_9DIPT</name>
<protein>
    <submittedName>
        <fullName evidence="1">Uncharacterized protein</fullName>
    </submittedName>
</protein>
<sequence length="202" mass="23871">LNLETGEIEQPIIPATNNRKTKKFYEDFIIEEHDLETGEATSEQIKLKIQKKKFCIPKTYLKVNSVDDEMKAKKDDPCCLRDIKETFTLTKKEKVITLKEEIILGYNKTSHRMFLIPSLFLFPKLAAVLITLTEMVLHAWSHRKNSQNKNPNIYYRSPLHVYTSQFCAICCQNREIKEVGRLQDERRKQFQMHFNNVTRNIF</sequence>
<proteinExistence type="evidence at transcript level"/>
<accession>U5EKZ1</accession>